<dbReference type="Proteomes" id="UP000295030">
    <property type="component" value="Unassembled WGS sequence"/>
</dbReference>
<evidence type="ECO:0000313" key="1">
    <source>
        <dbReference type="EMBL" id="TCK19634.1"/>
    </source>
</evidence>
<sequence>MRPGLGWFTRRPHGLAPFDGKPPQLPKVLGNRHGAGHIAGRAIGDALAPDMRLCRPVVSIDGPHFRIGIVARLENGPVCQTALERDP</sequence>
<proteinExistence type="predicted"/>
<accession>A0A4R1HC92</accession>
<keyword evidence="2" id="KW-1185">Reference proteome</keyword>
<organism evidence="1 2">
    <name type="scientific">Ancylobacter aquaticus</name>
    <dbReference type="NCBI Taxonomy" id="100"/>
    <lineage>
        <taxon>Bacteria</taxon>
        <taxon>Pseudomonadati</taxon>
        <taxon>Pseudomonadota</taxon>
        <taxon>Alphaproteobacteria</taxon>
        <taxon>Hyphomicrobiales</taxon>
        <taxon>Xanthobacteraceae</taxon>
        <taxon>Ancylobacter</taxon>
    </lineage>
</organism>
<dbReference type="AlphaFoldDB" id="A0A4R1HC92"/>
<comment type="caution">
    <text evidence="1">The sequence shown here is derived from an EMBL/GenBank/DDBJ whole genome shotgun (WGS) entry which is preliminary data.</text>
</comment>
<protein>
    <submittedName>
        <fullName evidence="1">Uncharacterized protein</fullName>
    </submittedName>
</protein>
<dbReference type="EMBL" id="SMFY01000005">
    <property type="protein sequence ID" value="TCK19634.1"/>
    <property type="molecule type" value="Genomic_DNA"/>
</dbReference>
<name>A0A4R1HC92_ANCAQ</name>
<gene>
    <name evidence="1" type="ORF">EV667_4073</name>
</gene>
<evidence type="ECO:0000313" key="2">
    <source>
        <dbReference type="Proteomes" id="UP000295030"/>
    </source>
</evidence>
<reference evidence="1 2" key="1">
    <citation type="submission" date="2019-03" db="EMBL/GenBank/DDBJ databases">
        <title>Genomic Encyclopedia of Type Strains, Phase IV (KMG-IV): sequencing the most valuable type-strain genomes for metagenomic binning, comparative biology and taxonomic classification.</title>
        <authorList>
            <person name="Goeker M."/>
        </authorList>
    </citation>
    <scope>NUCLEOTIDE SEQUENCE [LARGE SCALE GENOMIC DNA]</scope>
    <source>
        <strain evidence="1 2">DSM 101</strain>
    </source>
</reference>